<dbReference type="Proteomes" id="UP000288758">
    <property type="component" value="Chromosome"/>
</dbReference>
<reference evidence="1 2" key="1">
    <citation type="submission" date="2018-12" db="EMBL/GenBank/DDBJ databases">
        <title>Complete Genome Sequence of the Corallopyronin A producing Myxobacterium Corallococcus coralloides B035.</title>
        <authorList>
            <person name="Bouhired S.M."/>
            <person name="Rupp O."/>
            <person name="Blom J."/>
            <person name="Schaeberle T.F."/>
            <person name="Kehraus S."/>
            <person name="Schiefer A."/>
            <person name="Pfarr K."/>
            <person name="Goesmann A."/>
            <person name="Hoerauf A."/>
            <person name="Koenig G.M."/>
        </authorList>
    </citation>
    <scope>NUCLEOTIDE SEQUENCE [LARGE SCALE GENOMIC DNA]</scope>
    <source>
        <strain evidence="1 2">B035</strain>
    </source>
</reference>
<name>A0A410RX81_CORCK</name>
<dbReference type="NCBIfam" id="TIGR04474">
    <property type="entry name" value="tcm_partner"/>
    <property type="match status" value="1"/>
</dbReference>
<sequence>MYLAQKARSVDAEHVNSVMTKTRTTSRGSPHRFGGDWTDAKLDVLAKYLKSYTTALEGKPTPEQPFRKAYIDAFAGTGTRTARESESSGASEALLFPDLAEAAPQKLLDGSAKLALQVEPRFDKYIFIERSPERCQQLEGLKTEFPALKDDIGVRQGEANEVIQKLCADPSKWKSRRAVLFLDPYGMQVEWKTIEAVAATKAIDLWLLVPLGMGMNRLAPKSGKLPESWRQRMNAFLGTADWYDEFYKVETKPTLFGDHQVQVKASMDVMARYFNNRLKQVFAGVAEEPGVLWNSSKNPLYLFCFAVGNERGKDIALRIANHLLKTIIKEVR</sequence>
<organism evidence="1 2">
    <name type="scientific">Corallococcus coralloides</name>
    <name type="common">Myxococcus coralloides</name>
    <dbReference type="NCBI Taxonomy" id="184914"/>
    <lineage>
        <taxon>Bacteria</taxon>
        <taxon>Pseudomonadati</taxon>
        <taxon>Myxococcota</taxon>
        <taxon>Myxococcia</taxon>
        <taxon>Myxococcales</taxon>
        <taxon>Cystobacterineae</taxon>
        <taxon>Myxococcaceae</taxon>
        <taxon>Corallococcus</taxon>
    </lineage>
</organism>
<proteinExistence type="predicted"/>
<gene>
    <name evidence="1" type="ORF">EJ065_4987</name>
</gene>
<evidence type="ECO:0008006" key="3">
    <source>
        <dbReference type="Google" id="ProtNLM"/>
    </source>
</evidence>
<accession>A0A410RX81</accession>
<dbReference type="AlphaFoldDB" id="A0A410RX81"/>
<evidence type="ECO:0000313" key="1">
    <source>
        <dbReference type="EMBL" id="QAT86527.1"/>
    </source>
</evidence>
<dbReference type="InterPro" id="IPR031009">
    <property type="entry name" value="Tcm_partner"/>
</dbReference>
<protein>
    <recommendedName>
        <fullName evidence="3">Three-Cys-motif partner protein TcmP</fullName>
    </recommendedName>
</protein>
<evidence type="ECO:0000313" key="2">
    <source>
        <dbReference type="Proteomes" id="UP000288758"/>
    </source>
</evidence>
<dbReference type="EMBL" id="CP034669">
    <property type="protein sequence ID" value="QAT86527.1"/>
    <property type="molecule type" value="Genomic_DNA"/>
</dbReference>